<keyword evidence="5 7" id="KW-0067">ATP-binding</keyword>
<feature type="binding site" evidence="7">
    <location>
        <begin position="12"/>
        <end position="17"/>
    </location>
    <ligand>
        <name>ATP</name>
        <dbReference type="ChEBI" id="CHEBI:30616"/>
    </ligand>
</feature>
<dbReference type="HAMAP" id="MF_00109">
    <property type="entry name" value="Shikimate_kinase"/>
    <property type="match status" value="1"/>
</dbReference>
<evidence type="ECO:0000256" key="3">
    <source>
        <dbReference type="ARBA" id="ARBA00022741"/>
    </source>
</evidence>
<evidence type="ECO:0000256" key="1">
    <source>
        <dbReference type="ARBA" id="ARBA00022605"/>
    </source>
</evidence>
<keyword evidence="6 7" id="KW-0057">Aromatic amino acid biosynthesis</keyword>
<accession>A0A7G9GB88</accession>
<organism evidence="8 9">
    <name type="scientific">Wansuia hejianensis</name>
    <dbReference type="NCBI Taxonomy" id="2763667"/>
    <lineage>
        <taxon>Bacteria</taxon>
        <taxon>Bacillati</taxon>
        <taxon>Bacillota</taxon>
        <taxon>Clostridia</taxon>
        <taxon>Lachnospirales</taxon>
        <taxon>Lachnospiraceae</taxon>
        <taxon>Wansuia</taxon>
    </lineage>
</organism>
<dbReference type="AlphaFoldDB" id="A0A7G9GB88"/>
<feature type="binding site" evidence="7">
    <location>
        <position position="134"/>
    </location>
    <ligand>
        <name>substrate</name>
    </ligand>
</feature>
<keyword evidence="7" id="KW-0963">Cytoplasm</keyword>
<dbReference type="Pfam" id="PF01202">
    <property type="entry name" value="SKI"/>
    <property type="match status" value="1"/>
</dbReference>
<dbReference type="PANTHER" id="PTHR21087">
    <property type="entry name" value="SHIKIMATE KINASE"/>
    <property type="match status" value="1"/>
</dbReference>
<dbReference type="GO" id="GO:0005524">
    <property type="term" value="F:ATP binding"/>
    <property type="evidence" value="ECO:0007669"/>
    <property type="project" value="UniProtKB-UniRule"/>
</dbReference>
<dbReference type="KEGG" id="whj:H9Q79_14420"/>
<comment type="catalytic activity">
    <reaction evidence="7">
        <text>shikimate + ATP = 3-phosphoshikimate + ADP + H(+)</text>
        <dbReference type="Rhea" id="RHEA:13121"/>
        <dbReference type="ChEBI" id="CHEBI:15378"/>
        <dbReference type="ChEBI" id="CHEBI:30616"/>
        <dbReference type="ChEBI" id="CHEBI:36208"/>
        <dbReference type="ChEBI" id="CHEBI:145989"/>
        <dbReference type="ChEBI" id="CHEBI:456216"/>
        <dbReference type="EC" id="2.7.1.71"/>
    </reaction>
</comment>
<comment type="similarity">
    <text evidence="7">Belongs to the shikimate kinase family.</text>
</comment>
<keyword evidence="3 7" id="KW-0547">Nucleotide-binding</keyword>
<dbReference type="GO" id="GO:0008652">
    <property type="term" value="P:amino acid biosynthetic process"/>
    <property type="evidence" value="ECO:0007669"/>
    <property type="project" value="UniProtKB-KW"/>
</dbReference>
<keyword evidence="2 7" id="KW-0808">Transferase</keyword>
<sequence length="174" mass="19872">MKNNIVLIGMPGVGKSTIGVILAKELGYQFMDTDLIIQKKENRLLREIIEQEGVDGFLDVENQVNSGIEAERTVIATGGSAVYGREAMKHFREIGTIIYLRLPFEKLRERLGNLRGRGVVLKENQSLRDIFEERSVLYQQYADVIIDEENKDIESTLREILNFCLQIDVDELIL</sequence>
<comment type="subcellular location">
    <subcellularLocation>
        <location evidence="7">Cytoplasm</location>
    </subcellularLocation>
</comment>
<name>A0A7G9GB88_9FIRM</name>
<dbReference type="GO" id="GO:0000287">
    <property type="term" value="F:magnesium ion binding"/>
    <property type="evidence" value="ECO:0007669"/>
    <property type="project" value="UniProtKB-UniRule"/>
</dbReference>
<dbReference type="GO" id="GO:0004765">
    <property type="term" value="F:shikimate kinase activity"/>
    <property type="evidence" value="ECO:0007669"/>
    <property type="project" value="UniProtKB-UniRule"/>
</dbReference>
<feature type="binding site" evidence="7">
    <location>
        <position position="16"/>
    </location>
    <ligand>
        <name>Mg(2+)</name>
        <dbReference type="ChEBI" id="CHEBI:18420"/>
    </ligand>
</feature>
<gene>
    <name evidence="7" type="primary">aroK</name>
    <name evidence="8" type="ORF">H9Q79_14420</name>
</gene>
<dbReference type="EMBL" id="CP060635">
    <property type="protein sequence ID" value="QNM08070.1"/>
    <property type="molecule type" value="Genomic_DNA"/>
</dbReference>
<keyword evidence="4 7" id="KW-0418">Kinase</keyword>
<keyword evidence="7" id="KW-0479">Metal-binding</keyword>
<keyword evidence="1 7" id="KW-0028">Amino-acid biosynthesis</keyword>
<dbReference type="PANTHER" id="PTHR21087:SF16">
    <property type="entry name" value="SHIKIMATE KINASE 1, CHLOROPLASTIC"/>
    <property type="match status" value="1"/>
</dbReference>
<comment type="function">
    <text evidence="7">Catalyzes the specific phosphorylation of the 3-hydroxyl group of shikimic acid using ATP as a cosubstrate.</text>
</comment>
<evidence type="ECO:0000313" key="9">
    <source>
        <dbReference type="Proteomes" id="UP000515860"/>
    </source>
</evidence>
<proteinExistence type="inferred from homology"/>
<dbReference type="Gene3D" id="3.40.50.300">
    <property type="entry name" value="P-loop containing nucleotide triphosphate hydrolases"/>
    <property type="match status" value="1"/>
</dbReference>
<dbReference type="GO" id="GO:0009423">
    <property type="term" value="P:chorismate biosynthetic process"/>
    <property type="evidence" value="ECO:0007669"/>
    <property type="project" value="UniProtKB-UniRule"/>
</dbReference>
<feature type="binding site" evidence="7">
    <location>
        <position position="34"/>
    </location>
    <ligand>
        <name>substrate</name>
    </ligand>
</feature>
<dbReference type="GO" id="GO:0005829">
    <property type="term" value="C:cytosol"/>
    <property type="evidence" value="ECO:0007669"/>
    <property type="project" value="TreeGrafter"/>
</dbReference>
<feature type="binding site" evidence="7">
    <location>
        <position position="79"/>
    </location>
    <ligand>
        <name>substrate</name>
    </ligand>
</feature>
<evidence type="ECO:0000313" key="8">
    <source>
        <dbReference type="EMBL" id="QNM08070.1"/>
    </source>
</evidence>
<evidence type="ECO:0000256" key="7">
    <source>
        <dbReference type="HAMAP-Rule" id="MF_00109"/>
    </source>
</evidence>
<dbReference type="PRINTS" id="PR01100">
    <property type="entry name" value="SHIKIMTKNASE"/>
</dbReference>
<protein>
    <recommendedName>
        <fullName evidence="7">Shikimate kinase</fullName>
        <shortName evidence="7">SK</shortName>
        <ecNumber evidence="7">2.7.1.71</ecNumber>
    </recommendedName>
</protein>
<comment type="subunit">
    <text evidence="7">Monomer.</text>
</comment>
<dbReference type="UniPathway" id="UPA00053">
    <property type="reaction ID" value="UER00088"/>
</dbReference>
<keyword evidence="9" id="KW-1185">Reference proteome</keyword>
<dbReference type="Proteomes" id="UP000515860">
    <property type="component" value="Chromosome"/>
</dbReference>
<feature type="binding site" evidence="7">
    <location>
        <position position="117"/>
    </location>
    <ligand>
        <name>ATP</name>
        <dbReference type="ChEBI" id="CHEBI:30616"/>
    </ligand>
</feature>
<dbReference type="SUPFAM" id="SSF52540">
    <property type="entry name" value="P-loop containing nucleoside triphosphate hydrolases"/>
    <property type="match status" value="1"/>
</dbReference>
<dbReference type="RefSeq" id="WP_118646779.1">
    <property type="nucleotide sequence ID" value="NZ_CP060635.1"/>
</dbReference>
<reference evidence="8 9" key="1">
    <citation type="submission" date="2020-08" db="EMBL/GenBank/DDBJ databases">
        <authorList>
            <person name="Liu C."/>
            <person name="Sun Q."/>
        </authorList>
    </citation>
    <scope>NUCLEOTIDE SEQUENCE [LARGE SCALE GENOMIC DNA]</scope>
    <source>
        <strain evidence="8 9">NSJ-29</strain>
    </source>
</reference>
<evidence type="ECO:0000256" key="4">
    <source>
        <dbReference type="ARBA" id="ARBA00022777"/>
    </source>
</evidence>
<evidence type="ECO:0000256" key="5">
    <source>
        <dbReference type="ARBA" id="ARBA00022840"/>
    </source>
</evidence>
<dbReference type="InterPro" id="IPR027417">
    <property type="entry name" value="P-loop_NTPase"/>
</dbReference>
<evidence type="ECO:0000256" key="6">
    <source>
        <dbReference type="ARBA" id="ARBA00023141"/>
    </source>
</evidence>
<evidence type="ECO:0000256" key="2">
    <source>
        <dbReference type="ARBA" id="ARBA00022679"/>
    </source>
</evidence>
<comment type="pathway">
    <text evidence="7">Metabolic intermediate biosynthesis; chorismate biosynthesis; chorismate from D-erythrose 4-phosphate and phosphoenolpyruvate: step 5/7.</text>
</comment>
<dbReference type="GO" id="GO:0009073">
    <property type="term" value="P:aromatic amino acid family biosynthetic process"/>
    <property type="evidence" value="ECO:0007669"/>
    <property type="project" value="UniProtKB-KW"/>
</dbReference>
<comment type="caution">
    <text evidence="7">Lacks conserved residue(s) required for the propagation of feature annotation.</text>
</comment>
<dbReference type="InterPro" id="IPR031322">
    <property type="entry name" value="Shikimate/glucono_kinase"/>
</dbReference>
<dbReference type="CDD" id="cd00464">
    <property type="entry name" value="SK"/>
    <property type="match status" value="1"/>
</dbReference>
<keyword evidence="7" id="KW-0460">Magnesium</keyword>
<dbReference type="EC" id="2.7.1.71" evidence="7"/>
<comment type="cofactor">
    <cofactor evidence="7">
        <name>Mg(2+)</name>
        <dbReference type="ChEBI" id="CHEBI:18420"/>
    </cofactor>
    <text evidence="7">Binds 1 Mg(2+) ion per subunit.</text>
</comment>
<dbReference type="InterPro" id="IPR000623">
    <property type="entry name" value="Shikimate_kinase/TSH1"/>
</dbReference>